<evidence type="ECO:0000313" key="3">
    <source>
        <dbReference type="EMBL" id="CAB4187285.1"/>
    </source>
</evidence>
<organism evidence="2">
    <name type="scientific">uncultured Caudovirales phage</name>
    <dbReference type="NCBI Taxonomy" id="2100421"/>
    <lineage>
        <taxon>Viruses</taxon>
        <taxon>Duplodnaviria</taxon>
        <taxon>Heunggongvirae</taxon>
        <taxon>Uroviricota</taxon>
        <taxon>Caudoviricetes</taxon>
        <taxon>Peduoviridae</taxon>
        <taxon>Maltschvirus</taxon>
        <taxon>Maltschvirus maltsch</taxon>
    </lineage>
</organism>
<evidence type="ECO:0000313" key="2">
    <source>
        <dbReference type="EMBL" id="CAB4178023.1"/>
    </source>
</evidence>
<dbReference type="EMBL" id="LR796868">
    <property type="protein sequence ID" value="CAB4172053.1"/>
    <property type="molecule type" value="Genomic_DNA"/>
</dbReference>
<proteinExistence type="predicted"/>
<dbReference type="EMBL" id="LR797108">
    <property type="protein sequence ID" value="CAB4187285.1"/>
    <property type="molecule type" value="Genomic_DNA"/>
</dbReference>
<dbReference type="EMBL" id="LR796958">
    <property type="protein sequence ID" value="CAB4178023.1"/>
    <property type="molecule type" value="Genomic_DNA"/>
</dbReference>
<reference evidence="2" key="1">
    <citation type="submission" date="2020-05" db="EMBL/GenBank/DDBJ databases">
        <authorList>
            <person name="Chiriac C."/>
            <person name="Salcher M."/>
            <person name="Ghai R."/>
            <person name="Kavagutti S V."/>
        </authorList>
    </citation>
    <scope>NUCLEOTIDE SEQUENCE</scope>
</reference>
<gene>
    <name evidence="2" type="ORF">UFOVP1007_14</name>
    <name evidence="3" type="ORF">UFOVP1159_14</name>
    <name evidence="1" type="ORF">UFOVP927_49</name>
</gene>
<evidence type="ECO:0000313" key="1">
    <source>
        <dbReference type="EMBL" id="CAB4172053.1"/>
    </source>
</evidence>
<accession>A0A6J5Q0Z7</accession>
<protein>
    <submittedName>
        <fullName evidence="2">Uncharacterized protein</fullName>
    </submittedName>
</protein>
<sequence>MGQATVNLQNLGRLVSVSNALPVILSAPTSTATAGYSASASKTRPNDTTPYAALDVIAESDSVGTVWTFTGVGPSGGGKVIIDALTLEIDVAAIPSGMGAFRLHLYSTSPTAINDNAAFNLPSGDRAKYLGYVETPTPIDLGATLWSETESMSFPVRKQVTLASNIVYGILQTVNAFTPTAQAVKSVTIHSVGV</sequence>
<name>A0A6J5Q0Z7_9CAUD</name>